<name>A0A9J7IQI5_SPOLT</name>
<organism evidence="9 10">
    <name type="scientific">Spodoptera litura</name>
    <name type="common">Asian cotton leafworm</name>
    <dbReference type="NCBI Taxonomy" id="69820"/>
    <lineage>
        <taxon>Eukaryota</taxon>
        <taxon>Metazoa</taxon>
        <taxon>Ecdysozoa</taxon>
        <taxon>Arthropoda</taxon>
        <taxon>Hexapoda</taxon>
        <taxon>Insecta</taxon>
        <taxon>Pterygota</taxon>
        <taxon>Neoptera</taxon>
        <taxon>Endopterygota</taxon>
        <taxon>Lepidoptera</taxon>
        <taxon>Glossata</taxon>
        <taxon>Ditrysia</taxon>
        <taxon>Noctuoidea</taxon>
        <taxon>Noctuidae</taxon>
        <taxon>Amphipyrinae</taxon>
        <taxon>Spodoptera</taxon>
    </lineage>
</organism>
<dbReference type="GO" id="GO:0006606">
    <property type="term" value="P:protein import into nucleus"/>
    <property type="evidence" value="ECO:0007669"/>
    <property type="project" value="InterPro"/>
</dbReference>
<dbReference type="Pfam" id="PF01749">
    <property type="entry name" value="IBB"/>
    <property type="match status" value="1"/>
</dbReference>
<dbReference type="OrthoDB" id="29145at2759"/>
<dbReference type="InterPro" id="IPR016024">
    <property type="entry name" value="ARM-type_fold"/>
</dbReference>
<gene>
    <name evidence="10" type="primary">LOC111354689</name>
</gene>
<dbReference type="Proteomes" id="UP000301870">
    <property type="component" value="Chromosome 19"/>
</dbReference>
<evidence type="ECO:0000256" key="7">
    <source>
        <dbReference type="SAM" id="MobiDB-lite"/>
    </source>
</evidence>
<dbReference type="PANTHER" id="PTHR23316">
    <property type="entry name" value="IMPORTIN ALPHA"/>
    <property type="match status" value="1"/>
</dbReference>
<dbReference type="PROSITE" id="PS50176">
    <property type="entry name" value="ARM_REPEAT"/>
    <property type="match status" value="2"/>
</dbReference>
<keyword evidence="4 5" id="KW-0653">Protein transport</keyword>
<dbReference type="InterPro" id="IPR032413">
    <property type="entry name" value="Arm_3"/>
</dbReference>
<dbReference type="InterPro" id="IPR011989">
    <property type="entry name" value="ARM-like"/>
</dbReference>
<dbReference type="Pfam" id="PF16186">
    <property type="entry name" value="Arm_3"/>
    <property type="match status" value="1"/>
</dbReference>
<comment type="similarity">
    <text evidence="1 5">Belongs to the importin alpha family.</text>
</comment>
<feature type="repeat" description="ARM" evidence="6">
    <location>
        <begin position="150"/>
        <end position="191"/>
    </location>
</feature>
<dbReference type="SUPFAM" id="SSF48371">
    <property type="entry name" value="ARM repeat"/>
    <property type="match status" value="1"/>
</dbReference>
<dbReference type="InterPro" id="IPR024931">
    <property type="entry name" value="Importin_alpha"/>
</dbReference>
<dbReference type="GO" id="GO:0005737">
    <property type="term" value="C:cytoplasm"/>
    <property type="evidence" value="ECO:0007669"/>
    <property type="project" value="InterPro"/>
</dbReference>
<sequence>MSERNSSRLSAYKNAGQGTNDLRRKRAELSVALRKQARDEQLLKRRALSPEAGDEVHEEEVKVFTTSEIVQGLRSNDLATMTAAARAARRFLSKEQNPPISSMVAAGVIGPLIHALERDDCTDLQFEAAWALTNIASGTHEHTMAVVDGGAIPKLVALLARGGSVGEQSAWALGNIAGDGPQTRDSVLAHGALAVLLPLMTCTTPASQLRTAVWTYSNFCRHGTIIWGAHKQLLRAGIEPASAVQMYVHKPTIIFFPLTADACWALSYLTDGPNERIESVQMTPNLLPRVIRLLNHNSAAVRTPALRAIGNMLTGSDEQTDRCLDAGCLTHIITLLRCNKPSLMKEAAWAVSNILAGTQPQIERAIGAGVLEHLLHVLSIDDIKCRKEAAWAITNLCLGGTPEQLDALLSVGFLEPYCALLNAPDHRAISVVLDGLTNLLQAAVKYGQIEALCLKLEENGTLDQIENLQQHENEQIYKKVLHILDTYFAEQDDPSAQPTQTEEEYQFGTAGGQNINF</sequence>
<dbReference type="Pfam" id="PF00514">
    <property type="entry name" value="Arm"/>
    <property type="match status" value="3"/>
</dbReference>
<accession>A0A9J7IQI5</accession>
<evidence type="ECO:0000256" key="5">
    <source>
        <dbReference type="PIRNR" id="PIRNR005673"/>
    </source>
</evidence>
<evidence type="ECO:0000256" key="4">
    <source>
        <dbReference type="ARBA" id="ARBA00022927"/>
    </source>
</evidence>
<evidence type="ECO:0000256" key="3">
    <source>
        <dbReference type="ARBA" id="ARBA00022737"/>
    </source>
</evidence>
<dbReference type="PIRSF" id="PIRSF005673">
    <property type="entry name" value="Importin_alpha"/>
    <property type="match status" value="1"/>
</dbReference>
<dbReference type="AlphaFoldDB" id="A0A9J7IQI5"/>
<dbReference type="GeneID" id="111354689"/>
<proteinExistence type="inferred from homology"/>
<dbReference type="Gene3D" id="1.20.5.690">
    <property type="entry name" value="Importin-alpha, importin-beta-binding domain"/>
    <property type="match status" value="1"/>
</dbReference>
<dbReference type="GO" id="GO:0061608">
    <property type="term" value="F:nuclear import signal receptor activity"/>
    <property type="evidence" value="ECO:0007669"/>
    <property type="project" value="InterPro"/>
</dbReference>
<dbReference type="InterPro" id="IPR002652">
    <property type="entry name" value="Importin-a_IBB"/>
</dbReference>
<keyword evidence="2 5" id="KW-0813">Transport</keyword>
<evidence type="ECO:0000256" key="6">
    <source>
        <dbReference type="PROSITE-ProRule" id="PRU00259"/>
    </source>
</evidence>
<dbReference type="InterPro" id="IPR000225">
    <property type="entry name" value="Armadillo"/>
</dbReference>
<dbReference type="PROSITE" id="PS51214">
    <property type="entry name" value="IBB"/>
    <property type="match status" value="1"/>
</dbReference>
<evidence type="ECO:0000313" key="10">
    <source>
        <dbReference type="RefSeq" id="XP_022823993.1"/>
    </source>
</evidence>
<feature type="repeat" description="ARM" evidence="6">
    <location>
        <begin position="107"/>
        <end position="150"/>
    </location>
</feature>
<dbReference type="InterPro" id="IPR036975">
    <property type="entry name" value="Importin-a_IBB_sf"/>
</dbReference>
<keyword evidence="3" id="KW-0677">Repeat</keyword>
<evidence type="ECO:0000256" key="1">
    <source>
        <dbReference type="ARBA" id="ARBA00010394"/>
    </source>
</evidence>
<feature type="region of interest" description="Disordered" evidence="7">
    <location>
        <begin position="1"/>
        <end position="24"/>
    </location>
</feature>
<keyword evidence="9" id="KW-1185">Reference proteome</keyword>
<dbReference type="RefSeq" id="XP_022823993.1">
    <property type="nucleotide sequence ID" value="XM_022968225.1"/>
</dbReference>
<evidence type="ECO:0000256" key="2">
    <source>
        <dbReference type="ARBA" id="ARBA00022448"/>
    </source>
</evidence>
<evidence type="ECO:0000313" key="9">
    <source>
        <dbReference type="Proteomes" id="UP000301870"/>
    </source>
</evidence>
<reference evidence="10" key="1">
    <citation type="submission" date="2025-08" db="UniProtKB">
        <authorList>
            <consortium name="RefSeq"/>
        </authorList>
    </citation>
    <scope>IDENTIFICATION</scope>
    <source>
        <strain evidence="10">Ishihara</strain>
        <tissue evidence="10">Whole body</tissue>
    </source>
</reference>
<dbReference type="SMART" id="SM00185">
    <property type="entry name" value="ARM"/>
    <property type="match status" value="7"/>
</dbReference>
<feature type="domain" description="IBB" evidence="8">
    <location>
        <begin position="1"/>
        <end position="55"/>
    </location>
</feature>
<dbReference type="KEGG" id="sliu:111354689"/>
<dbReference type="Gene3D" id="1.25.10.10">
    <property type="entry name" value="Leucine-rich Repeat Variant"/>
    <property type="match status" value="1"/>
</dbReference>
<evidence type="ECO:0000259" key="8">
    <source>
        <dbReference type="PROSITE" id="PS51214"/>
    </source>
</evidence>
<protein>
    <recommendedName>
        <fullName evidence="5">Importin subunit alpha</fullName>
    </recommendedName>
</protein>